<reference evidence="2 3" key="1">
    <citation type="journal article" date="2018" name="Proc. R. Soc. B">
        <title>A non-coding region near Follistatin controls head colour polymorphism in the Gouldian finch.</title>
        <authorList>
            <person name="Toomey M.B."/>
            <person name="Marques C.I."/>
            <person name="Andrade P."/>
            <person name="Araujo P.M."/>
            <person name="Sabatino S."/>
            <person name="Gazda M.A."/>
            <person name="Afonso S."/>
            <person name="Lopes R.J."/>
            <person name="Corbo J.C."/>
            <person name="Carneiro M."/>
        </authorList>
    </citation>
    <scope>NUCLEOTIDE SEQUENCE [LARGE SCALE GENOMIC DNA]</scope>
    <source>
        <strain evidence="2">Red01</strain>
        <tissue evidence="2">Muscle</tissue>
    </source>
</reference>
<evidence type="ECO:0000256" key="1">
    <source>
        <dbReference type="SAM" id="MobiDB-lite"/>
    </source>
</evidence>
<gene>
    <name evidence="2" type="ORF">DV515_00015739</name>
</gene>
<protein>
    <submittedName>
        <fullName evidence="2">Uncharacterized protein</fullName>
    </submittedName>
</protein>
<feature type="region of interest" description="Disordered" evidence="1">
    <location>
        <begin position="351"/>
        <end position="409"/>
    </location>
</feature>
<keyword evidence="3" id="KW-1185">Reference proteome</keyword>
<evidence type="ECO:0000313" key="3">
    <source>
        <dbReference type="Proteomes" id="UP000276834"/>
    </source>
</evidence>
<accession>A0A3L8RVT2</accession>
<feature type="region of interest" description="Disordered" evidence="1">
    <location>
        <begin position="535"/>
        <end position="566"/>
    </location>
</feature>
<dbReference type="AlphaFoldDB" id="A0A3L8RVT2"/>
<dbReference type="OrthoDB" id="9397715at2759"/>
<name>A0A3L8RVT2_CHLGU</name>
<dbReference type="EMBL" id="QUSF01000204">
    <property type="protein sequence ID" value="RLV87415.1"/>
    <property type="molecule type" value="Genomic_DNA"/>
</dbReference>
<organism evidence="2 3">
    <name type="scientific">Chloebia gouldiae</name>
    <name type="common">Gouldian finch</name>
    <name type="synonym">Erythrura gouldiae</name>
    <dbReference type="NCBI Taxonomy" id="44316"/>
    <lineage>
        <taxon>Eukaryota</taxon>
        <taxon>Metazoa</taxon>
        <taxon>Chordata</taxon>
        <taxon>Craniata</taxon>
        <taxon>Vertebrata</taxon>
        <taxon>Euteleostomi</taxon>
        <taxon>Archelosauria</taxon>
        <taxon>Archosauria</taxon>
        <taxon>Dinosauria</taxon>
        <taxon>Saurischia</taxon>
        <taxon>Theropoda</taxon>
        <taxon>Coelurosauria</taxon>
        <taxon>Aves</taxon>
        <taxon>Neognathae</taxon>
        <taxon>Neoaves</taxon>
        <taxon>Telluraves</taxon>
        <taxon>Australaves</taxon>
        <taxon>Passeriformes</taxon>
        <taxon>Passeroidea</taxon>
        <taxon>Passeridae</taxon>
        <taxon>Chloebia</taxon>
    </lineage>
</organism>
<evidence type="ECO:0000313" key="2">
    <source>
        <dbReference type="EMBL" id="RLV87415.1"/>
    </source>
</evidence>
<dbReference type="Proteomes" id="UP000276834">
    <property type="component" value="Unassembled WGS sequence"/>
</dbReference>
<proteinExistence type="predicted"/>
<comment type="caution">
    <text evidence="2">The sequence shown here is derived from an EMBL/GenBank/DDBJ whole genome shotgun (WGS) entry which is preliminary data.</text>
</comment>
<sequence>MPGSLCGVPGPVLGCQDPSQGDNTYYGCQDLSWDAWVCAGVPEPICGCLGLFWSTRASPGCPCQCAQVRFCMSTFVLGCQGPSWAINICLGASGLFQGCQDFFWDSNPCFGTVPGTLLAYQDPSQFWEAKVPSGVPGPILECQDLFGGGWFHQGVCFGVPGYPRRCQTQFQGTWVCLGVQATTLGHQSSFWGDWVCFGMPGFVLWCQDPIWDIRICFGVPGSLPGLSSRGTRVCFGVLVSLQRVFLQGPFLSVCYCTPKPLAALFWGSPPRWFGGIRVMPWGVWVCGERDLGAWRGRRAVLGGSEPTGGRGTPPKIGTARGLCPPLIIKPTGPGPGGREALGLGADLGSGGTADFGVSPPVPSAGGGVTPAPQHTEPSGLPSSHPRSLGTLPKFAGAGEGWSQAGRAPPEPFICPRESLSFWGPLGVKGGAGLRGDWHSPSLKKGMGSAVPLPAPLFLPPRFNSPLMLRPVLFFGGGVSPGDPPAFWGRGLVRGLTDSLGGRGLRGLGTPRGFPSALRLLPPGRFWGSRTLEGSRGAGMGGGGGGGGVGGPRHLGGGGGGGGGGGRGGVGGVGGGWGGGGGMRLVLEGLSPTDRPGWNLGVMDTLQGN</sequence>